<dbReference type="EMBL" id="QGNW01000141">
    <property type="protein sequence ID" value="RVW91833.1"/>
    <property type="molecule type" value="Genomic_DNA"/>
</dbReference>
<organism evidence="1 2">
    <name type="scientific">Vitis vinifera</name>
    <name type="common">Grape</name>
    <dbReference type="NCBI Taxonomy" id="29760"/>
    <lineage>
        <taxon>Eukaryota</taxon>
        <taxon>Viridiplantae</taxon>
        <taxon>Streptophyta</taxon>
        <taxon>Embryophyta</taxon>
        <taxon>Tracheophyta</taxon>
        <taxon>Spermatophyta</taxon>
        <taxon>Magnoliopsida</taxon>
        <taxon>eudicotyledons</taxon>
        <taxon>Gunneridae</taxon>
        <taxon>Pentapetalae</taxon>
        <taxon>rosids</taxon>
        <taxon>Vitales</taxon>
        <taxon>Vitaceae</taxon>
        <taxon>Viteae</taxon>
        <taxon>Vitis</taxon>
    </lineage>
</organism>
<comment type="caution">
    <text evidence="1">The sequence shown here is derived from an EMBL/GenBank/DDBJ whole genome shotgun (WGS) entry which is preliminary data.</text>
</comment>
<accession>A0A438I555</accession>
<reference evidence="1 2" key="1">
    <citation type="journal article" date="2018" name="PLoS Genet.">
        <title>Population sequencing reveals clonal diversity and ancestral inbreeding in the grapevine cultivar Chardonnay.</title>
        <authorList>
            <person name="Roach M.J."/>
            <person name="Johnson D.L."/>
            <person name="Bohlmann J."/>
            <person name="van Vuuren H.J."/>
            <person name="Jones S.J."/>
            <person name="Pretorius I.S."/>
            <person name="Schmidt S.A."/>
            <person name="Borneman A.R."/>
        </authorList>
    </citation>
    <scope>NUCLEOTIDE SEQUENCE [LARGE SCALE GENOMIC DNA]</scope>
    <source>
        <strain evidence="2">cv. Chardonnay</strain>
        <tissue evidence="1">Leaf</tissue>
    </source>
</reference>
<dbReference type="Proteomes" id="UP000288805">
    <property type="component" value="Unassembled WGS sequence"/>
</dbReference>
<evidence type="ECO:0000313" key="2">
    <source>
        <dbReference type="Proteomes" id="UP000288805"/>
    </source>
</evidence>
<evidence type="ECO:0000313" key="1">
    <source>
        <dbReference type="EMBL" id="RVW91833.1"/>
    </source>
</evidence>
<gene>
    <name evidence="1" type="ORF">CK203_030260</name>
</gene>
<sequence length="212" mass="23004">MISRTTLKPRMCDCVYLCVLELTLLASKLSLALQLEQLEELNVEKGALQALRDLEIRFCRSLKILPAELLHRTLLKIEVLPAHVDSGNEQQSRGYTQGLNSWVSIGGKALSYKISLGNSDITGNCNRMARDRGSLVVCAEKGDDESCVCGEAILFRKAGLTGSTNQVAQISRVVSTSNPSTPSPITGTIFNTDPTKNRLNLVALVEILSGLS</sequence>
<name>A0A438I555_VITVI</name>
<proteinExistence type="predicted"/>
<protein>
    <submittedName>
        <fullName evidence="1">Uncharacterized protein</fullName>
    </submittedName>
</protein>
<dbReference type="AlphaFoldDB" id="A0A438I555"/>